<sequence length="106" mass="11792">MLAKRRPRETPCTRIDATQKTTVANKNMERRGRSQNVLYLFVEFNVALITKQATGKMRPSNNGVIETAFRDEGFHGPDIATMPNAHASSASEGKILKYHVGFMNPG</sequence>
<gene>
    <name evidence="1" type="ORF">V7x_52100</name>
</gene>
<dbReference type="AlphaFoldDB" id="A0A5C6FMS1"/>
<dbReference type="RefSeq" id="WP_146416065.1">
    <property type="nucleotide sequence ID" value="NZ_SJPZ01000002.1"/>
</dbReference>
<organism evidence="1 2">
    <name type="scientific">Crateriforma conspicua</name>
    <dbReference type="NCBI Taxonomy" id="2527996"/>
    <lineage>
        <taxon>Bacteria</taxon>
        <taxon>Pseudomonadati</taxon>
        <taxon>Planctomycetota</taxon>
        <taxon>Planctomycetia</taxon>
        <taxon>Planctomycetales</taxon>
        <taxon>Planctomycetaceae</taxon>
        <taxon>Crateriforma</taxon>
    </lineage>
</organism>
<protein>
    <submittedName>
        <fullName evidence="1">Uncharacterized protein</fullName>
    </submittedName>
</protein>
<dbReference type="EMBL" id="SJPZ01000002">
    <property type="protein sequence ID" value="TWU63470.1"/>
    <property type="molecule type" value="Genomic_DNA"/>
</dbReference>
<reference evidence="1 2" key="1">
    <citation type="submission" date="2019-02" db="EMBL/GenBank/DDBJ databases">
        <title>Deep-cultivation of Planctomycetes and their phenomic and genomic characterization uncovers novel biology.</title>
        <authorList>
            <person name="Wiegand S."/>
            <person name="Jogler M."/>
            <person name="Boedeker C."/>
            <person name="Pinto D."/>
            <person name="Vollmers J."/>
            <person name="Rivas-Marin E."/>
            <person name="Kohn T."/>
            <person name="Peeters S.H."/>
            <person name="Heuer A."/>
            <person name="Rast P."/>
            <person name="Oberbeckmann S."/>
            <person name="Bunk B."/>
            <person name="Jeske O."/>
            <person name="Meyerdierks A."/>
            <person name="Storesund J.E."/>
            <person name="Kallscheuer N."/>
            <person name="Luecker S."/>
            <person name="Lage O.M."/>
            <person name="Pohl T."/>
            <person name="Merkel B.J."/>
            <person name="Hornburger P."/>
            <person name="Mueller R.-W."/>
            <person name="Bruemmer F."/>
            <person name="Labrenz M."/>
            <person name="Spormann A.M."/>
            <person name="Op Den Camp H."/>
            <person name="Overmann J."/>
            <person name="Amann R."/>
            <person name="Jetten M.S.M."/>
            <person name="Mascher T."/>
            <person name="Medema M.H."/>
            <person name="Devos D.P."/>
            <person name="Kaster A.-K."/>
            <person name="Ovreas L."/>
            <person name="Rohde M."/>
            <person name="Galperin M.Y."/>
            <person name="Jogler C."/>
        </authorList>
    </citation>
    <scope>NUCLEOTIDE SEQUENCE [LARGE SCALE GENOMIC DNA]</scope>
    <source>
        <strain evidence="1 2">V7</strain>
    </source>
</reference>
<evidence type="ECO:0000313" key="2">
    <source>
        <dbReference type="Proteomes" id="UP000316476"/>
    </source>
</evidence>
<dbReference type="Proteomes" id="UP000316476">
    <property type="component" value="Unassembled WGS sequence"/>
</dbReference>
<proteinExistence type="predicted"/>
<accession>A0A5C6FMS1</accession>
<evidence type="ECO:0000313" key="1">
    <source>
        <dbReference type="EMBL" id="TWU63470.1"/>
    </source>
</evidence>
<comment type="caution">
    <text evidence="1">The sequence shown here is derived from an EMBL/GenBank/DDBJ whole genome shotgun (WGS) entry which is preliminary data.</text>
</comment>
<name>A0A5C6FMS1_9PLAN</name>